<evidence type="ECO:0000256" key="1">
    <source>
        <dbReference type="SAM" id="MobiDB-lite"/>
    </source>
</evidence>
<dbReference type="Proteomes" id="UP001628179">
    <property type="component" value="Unassembled WGS sequence"/>
</dbReference>
<evidence type="ECO:0000313" key="2">
    <source>
        <dbReference type="EMBL" id="GAB1319459.1"/>
    </source>
</evidence>
<proteinExistence type="predicted"/>
<dbReference type="GeneID" id="98180411"/>
<evidence type="ECO:0000313" key="3">
    <source>
        <dbReference type="Proteomes" id="UP001628179"/>
    </source>
</evidence>
<reference evidence="2 3" key="1">
    <citation type="submission" date="2024-09" db="EMBL/GenBank/DDBJ databases">
        <title>Itraconazole resistance in Madurella fahalii resulting from another homologue of gene encoding cytochrome P450 14-alpha sterol demethylase (CYP51).</title>
        <authorList>
            <person name="Yoshioka I."/>
            <person name="Fahal A.H."/>
            <person name="Kaneko S."/>
            <person name="Yaguchi T."/>
        </authorList>
    </citation>
    <scope>NUCLEOTIDE SEQUENCE [LARGE SCALE GENOMIC DNA]</scope>
    <source>
        <strain evidence="2 3">IFM 68171</strain>
    </source>
</reference>
<keyword evidence="3" id="KW-1185">Reference proteome</keyword>
<accession>A0ABQ0GNZ8</accession>
<organism evidence="2 3">
    <name type="scientific">Madurella fahalii</name>
    <dbReference type="NCBI Taxonomy" id="1157608"/>
    <lineage>
        <taxon>Eukaryota</taxon>
        <taxon>Fungi</taxon>
        <taxon>Dikarya</taxon>
        <taxon>Ascomycota</taxon>
        <taxon>Pezizomycotina</taxon>
        <taxon>Sordariomycetes</taxon>
        <taxon>Sordariomycetidae</taxon>
        <taxon>Sordariales</taxon>
        <taxon>Sordariales incertae sedis</taxon>
        <taxon>Madurella</taxon>
    </lineage>
</organism>
<dbReference type="RefSeq" id="XP_070921189.1">
    <property type="nucleotide sequence ID" value="XM_071065088.1"/>
</dbReference>
<protein>
    <submittedName>
        <fullName evidence="2">Uncharacterized protein</fullName>
    </submittedName>
</protein>
<dbReference type="EMBL" id="BAAFSV010000005">
    <property type="protein sequence ID" value="GAB1319459.1"/>
    <property type="molecule type" value="Genomic_DNA"/>
</dbReference>
<name>A0ABQ0GNZ8_9PEZI</name>
<feature type="region of interest" description="Disordered" evidence="1">
    <location>
        <begin position="146"/>
        <end position="180"/>
    </location>
</feature>
<comment type="caution">
    <text evidence="2">The sequence shown here is derived from an EMBL/GenBank/DDBJ whole genome shotgun (WGS) entry which is preliminary data.</text>
</comment>
<gene>
    <name evidence="2" type="ORF">MFIFM68171_09669</name>
</gene>
<sequence length="368" mass="39678">MGLTPRKAKKSRPNGKATGQITVTTLATRPKIPPSVGNSPNPPALSAYLASIGLAHYEPSVRSAIAQGAHDIHAIMTSPLPVDEIHRLANHIRDFSAHAQQATSIMWYFFSLALQRNQHFITGAYLCNDPSGRLSAYFRGIGTPRPSSHLKRHSAPGCTGGVDLHSSSARRNRPNTGPPLPHGHRHVLYIAISDDPRRGNCLFLKPERYGVAGVRNFAHHAAQYAKSLRRRHTFGANEVMGMRKERIPDRLVAAFAAAVAPLPDGVMAIAEVGRRGEGEGIGGMYDFLSSKLADPDALPEAARGPMRALLDLLVSEYDFVAYRFGNEVFLDLPSELAGPLPEAPGVSGPSPLLRGLGAVLRDKSYSST</sequence>